<dbReference type="WBParaSite" id="RSKR_0000384200.1">
    <property type="protein sequence ID" value="RSKR_0000384200.1"/>
    <property type="gene ID" value="RSKR_0000384200"/>
</dbReference>
<reference evidence="2" key="1">
    <citation type="submission" date="2016-11" db="UniProtKB">
        <authorList>
            <consortium name="WormBaseParasite"/>
        </authorList>
    </citation>
    <scope>IDENTIFICATION</scope>
    <source>
        <strain evidence="2">KR3021</strain>
    </source>
</reference>
<accession>A0AC35TTJ9</accession>
<dbReference type="Proteomes" id="UP000095286">
    <property type="component" value="Unplaced"/>
</dbReference>
<proteinExistence type="predicted"/>
<sequence length="568" mass="64452">MSSLILSPKAKRKRLGQSLSTHQRCKKCAKVLDEDTIDEGVIECVTCAEVYHKVCQGLEGLSSQFFSIPKNKSVFKCNRCQSCAGCNKFIVDPLNIECKRCRITYCGPCSLPKRINGFLPNWTCSDCEKALKHSNHKAIGTPKKNQNGQYSQNSQNSQNSPGKARNISKKSGSKSHHKLLSSDASDSYDEIDKAERAFAVKIQNKLENRQTFDVLMHTDPILTEAIFKLKGGHESMSHQSFSEASKERLMKQLSKTPATILYSNIKEATKDKMALKTAEEGKSKLHYHGYTMEAQFESKYPDDIKNAADIFVCRFCLLPFASTGPFEFHIKQCTRKHPPGNEIYRDSEKRMISVFELSGENETAYCRRICWLASLFIPHKVTVNHVHLFKFYILTEISEAGFTPVGYFSKEHKPASNNNLSCILTFPHRMGLGYGQLLIDLSYKLSLREKKIGSPEHPLSDNGLIAYRKYWKSVILCHLRQKYLNKETTISFNNLSKMTGISIDDLISTCLSLNIIGYTKIVDTYLIDLGPALDASLKDLRRNVIEDKKLIWVFPFESSETEFGRYDN</sequence>
<organism evidence="1 2">
    <name type="scientific">Rhabditophanes sp. KR3021</name>
    <dbReference type="NCBI Taxonomy" id="114890"/>
    <lineage>
        <taxon>Eukaryota</taxon>
        <taxon>Metazoa</taxon>
        <taxon>Ecdysozoa</taxon>
        <taxon>Nematoda</taxon>
        <taxon>Chromadorea</taxon>
        <taxon>Rhabditida</taxon>
        <taxon>Tylenchina</taxon>
        <taxon>Panagrolaimomorpha</taxon>
        <taxon>Strongyloidoidea</taxon>
        <taxon>Alloionematidae</taxon>
        <taxon>Rhabditophanes</taxon>
    </lineage>
</organism>
<name>A0AC35TTJ9_9BILA</name>
<evidence type="ECO:0000313" key="1">
    <source>
        <dbReference type="Proteomes" id="UP000095286"/>
    </source>
</evidence>
<evidence type="ECO:0000313" key="2">
    <source>
        <dbReference type="WBParaSite" id="RSKR_0000384200.1"/>
    </source>
</evidence>
<protein>
    <submittedName>
        <fullName evidence="2">Histone acetyltransferase</fullName>
    </submittedName>
</protein>